<dbReference type="Pfam" id="PF13662">
    <property type="entry name" value="Toprim_4"/>
    <property type="match status" value="1"/>
</dbReference>
<comment type="catalytic activity">
    <reaction evidence="12">
        <text>ssDNA + n NTP = ssDNA/pppN(pN)n-1 hybrid + (n-1) diphosphate.</text>
        <dbReference type="EC" id="2.7.7.101"/>
    </reaction>
</comment>
<dbReference type="HAMAP" id="MF_00974">
    <property type="entry name" value="DNA_primase_DnaG"/>
    <property type="match status" value="1"/>
</dbReference>
<evidence type="ECO:0000256" key="11">
    <source>
        <dbReference type="ARBA" id="ARBA00023163"/>
    </source>
</evidence>
<evidence type="ECO:0000256" key="12">
    <source>
        <dbReference type="HAMAP-Rule" id="MF_00974"/>
    </source>
</evidence>
<feature type="region of interest" description="Disordered" evidence="13">
    <location>
        <begin position="433"/>
        <end position="462"/>
    </location>
</feature>
<comment type="caution">
    <text evidence="15">The sequence shown here is derived from an EMBL/GenBank/DDBJ whole genome shotgun (WGS) entry which is preliminary data.</text>
</comment>
<protein>
    <recommendedName>
        <fullName evidence="12">DNA primase</fullName>
        <ecNumber evidence="12">2.7.7.101</ecNumber>
    </recommendedName>
</protein>
<feature type="domain" description="Toprim" evidence="14">
    <location>
        <begin position="262"/>
        <end position="344"/>
    </location>
</feature>
<keyword evidence="9" id="KW-0460">Magnesium</keyword>
<evidence type="ECO:0000256" key="8">
    <source>
        <dbReference type="ARBA" id="ARBA00022833"/>
    </source>
</evidence>
<reference evidence="16" key="1">
    <citation type="journal article" date="2019" name="Int. J. Syst. Evol. Microbiol.">
        <title>The Global Catalogue of Microorganisms (GCM) 10K type strain sequencing project: providing services to taxonomists for standard genome sequencing and annotation.</title>
        <authorList>
            <consortium name="The Broad Institute Genomics Platform"/>
            <consortium name="The Broad Institute Genome Sequencing Center for Infectious Disease"/>
            <person name="Wu L."/>
            <person name="Ma J."/>
        </authorList>
    </citation>
    <scope>NUCLEOTIDE SEQUENCE [LARGE SCALE GENOMIC DNA]</scope>
    <source>
        <strain evidence="16">KCTC 52039</strain>
    </source>
</reference>
<proteinExistence type="inferred from homology"/>
<evidence type="ECO:0000256" key="13">
    <source>
        <dbReference type="SAM" id="MobiDB-lite"/>
    </source>
</evidence>
<keyword evidence="6 12" id="KW-0479">Metal-binding</keyword>
<evidence type="ECO:0000256" key="9">
    <source>
        <dbReference type="ARBA" id="ARBA00022842"/>
    </source>
</evidence>
<evidence type="ECO:0000256" key="6">
    <source>
        <dbReference type="ARBA" id="ARBA00022723"/>
    </source>
</evidence>
<dbReference type="InterPro" id="IPR006295">
    <property type="entry name" value="DNA_primase_DnaG"/>
</dbReference>
<accession>A0ABV7IST2</accession>
<keyword evidence="8 12" id="KW-0862">Zinc</keyword>
<dbReference type="SUPFAM" id="SSF56731">
    <property type="entry name" value="DNA primase core"/>
    <property type="match status" value="1"/>
</dbReference>
<dbReference type="PANTHER" id="PTHR30313:SF2">
    <property type="entry name" value="DNA PRIMASE"/>
    <property type="match status" value="1"/>
</dbReference>
<dbReference type="InterPro" id="IPR002694">
    <property type="entry name" value="Znf_CHC2"/>
</dbReference>
<dbReference type="Pfam" id="PF08275">
    <property type="entry name" value="DNAG_N"/>
    <property type="match status" value="1"/>
</dbReference>
<dbReference type="NCBIfam" id="TIGR01391">
    <property type="entry name" value="dnaG"/>
    <property type="match status" value="1"/>
</dbReference>
<comment type="domain">
    <text evidence="12">Contains an N-terminal zinc-binding domain, a central core domain that contains the primase activity, and a C-terminal DnaB-binding domain.</text>
</comment>
<evidence type="ECO:0000256" key="2">
    <source>
        <dbReference type="ARBA" id="ARBA00022515"/>
    </source>
</evidence>
<comment type="cofactor">
    <cofactor evidence="12">
        <name>Zn(2+)</name>
        <dbReference type="ChEBI" id="CHEBI:29105"/>
    </cofactor>
    <text evidence="12">Binds 1 zinc ion per monomer.</text>
</comment>
<evidence type="ECO:0000256" key="10">
    <source>
        <dbReference type="ARBA" id="ARBA00023125"/>
    </source>
</evidence>
<keyword evidence="5 12" id="KW-0235">DNA replication</keyword>
<dbReference type="InterPro" id="IPR034151">
    <property type="entry name" value="TOPRIM_DnaG_bac"/>
</dbReference>
<dbReference type="Gene3D" id="3.90.980.10">
    <property type="entry name" value="DNA primase, catalytic core, N-terminal domain"/>
    <property type="match status" value="1"/>
</dbReference>
<keyword evidence="11 12" id="KW-0804">Transcription</keyword>
<dbReference type="InterPro" id="IPR036977">
    <property type="entry name" value="DNA_primase_Znf_CHC2"/>
</dbReference>
<dbReference type="SMART" id="SM00400">
    <property type="entry name" value="ZnF_CHCC"/>
    <property type="match status" value="1"/>
</dbReference>
<sequence>MSLPPGFLDELRNRVSLSSVVGRKVTWDLRKSNQAKGDMWAPCPFHQEKSASFHVDDRKGFYYCFGCHAKGDALTFIKETDNLGFMEAVEVLAREAGMPMPARDPRAAQVADRRSQLAEVMEEAVKWFRLQLRTSAASDARAYLAKRGLSVEAQERWEIGFAPDARQGLYLALRQKGVADDLIVASGVCAKPDDGGAPYDRFRGRIIFPIRDGRGRAISLGGRAMDPNARAKYLNGPETELFDKGRNLFNHAPAREAAGKGAPLVVAEGYMDVIALAEAGFKASVAPLGTAVTEDQLRLMWRISDEPIIALDGDTAGIRAALRVIDLALPLLEAGKGLRFAVMPGGMDPDDLIKAQGAGTMKAVLDGALPMVKLLWNREIEGKTFDSPERKAALDKSLRAHLKRIVDPSIRAHYGEDIKQLRMELFGQRSRAAKPFQPGMGRGRNPRFAQDGPVTPMPSTKGSLLATAPERVEEVLREAVILAALIFHPVLIRRFESVLERIELIGEGHEALRFQLLNGPDADAAALYEQIQAQAPAALDALLARPHVQIAPPVRNRADHDLAEFCIAEGFAHLEASRGARREIAEAMEDIEGLADEGLTWRIAQANVARFSALAGPQGKTAEGVLASNGVQMDKDELEGARSLWDSIQFSKDGPKR</sequence>
<keyword evidence="3 12" id="KW-0808">Transferase</keyword>
<dbReference type="InterPro" id="IPR006171">
    <property type="entry name" value="TOPRIM_dom"/>
</dbReference>
<dbReference type="InterPro" id="IPR030846">
    <property type="entry name" value="DnaG_bac"/>
</dbReference>
<comment type="similarity">
    <text evidence="12">Belongs to the DnaG primase family.</text>
</comment>
<evidence type="ECO:0000256" key="1">
    <source>
        <dbReference type="ARBA" id="ARBA00022478"/>
    </source>
</evidence>
<keyword evidence="16" id="KW-1185">Reference proteome</keyword>
<gene>
    <name evidence="12 15" type="primary">dnaG</name>
    <name evidence="15" type="ORF">ACFOGH_01080</name>
</gene>
<evidence type="ECO:0000256" key="4">
    <source>
        <dbReference type="ARBA" id="ARBA00022695"/>
    </source>
</evidence>
<name>A0ABV7IST2_9RHOB</name>
<evidence type="ECO:0000256" key="7">
    <source>
        <dbReference type="ARBA" id="ARBA00022771"/>
    </source>
</evidence>
<evidence type="ECO:0000256" key="5">
    <source>
        <dbReference type="ARBA" id="ARBA00022705"/>
    </source>
</evidence>
<dbReference type="PROSITE" id="PS50880">
    <property type="entry name" value="TOPRIM"/>
    <property type="match status" value="1"/>
</dbReference>
<keyword evidence="10 12" id="KW-0238">DNA-binding</keyword>
<dbReference type="InterPro" id="IPR037068">
    <property type="entry name" value="DNA_primase_core_N_sf"/>
</dbReference>
<evidence type="ECO:0000313" key="15">
    <source>
        <dbReference type="EMBL" id="MFC3179569.1"/>
    </source>
</evidence>
<dbReference type="PANTHER" id="PTHR30313">
    <property type="entry name" value="DNA PRIMASE"/>
    <property type="match status" value="1"/>
</dbReference>
<dbReference type="InterPro" id="IPR050219">
    <property type="entry name" value="DnaG_primase"/>
</dbReference>
<keyword evidence="1 12" id="KW-0240">DNA-directed RNA polymerase</keyword>
<dbReference type="EC" id="2.7.7.101" evidence="12"/>
<dbReference type="RefSeq" id="WP_380071208.1">
    <property type="nucleotide sequence ID" value="NZ_JBHRTO010000001.1"/>
</dbReference>
<keyword evidence="7 12" id="KW-0863">Zinc-finger</keyword>
<evidence type="ECO:0000256" key="3">
    <source>
        <dbReference type="ARBA" id="ARBA00022679"/>
    </source>
</evidence>
<comment type="subunit">
    <text evidence="12">Monomer. Interacts with DnaB.</text>
</comment>
<dbReference type="Gene3D" id="3.90.580.10">
    <property type="entry name" value="Zinc finger, CHC2-type domain"/>
    <property type="match status" value="1"/>
</dbReference>
<dbReference type="Gene3D" id="3.40.1360.10">
    <property type="match status" value="1"/>
</dbReference>
<evidence type="ECO:0000313" key="16">
    <source>
        <dbReference type="Proteomes" id="UP001595547"/>
    </source>
</evidence>
<keyword evidence="4 12" id="KW-0548">Nucleotidyltransferase</keyword>
<dbReference type="CDD" id="cd03364">
    <property type="entry name" value="TOPRIM_DnaG_primases"/>
    <property type="match status" value="1"/>
</dbReference>
<comment type="function">
    <text evidence="12">RNA polymerase that catalyzes the synthesis of short RNA molecules used as primers for DNA polymerase during DNA replication.</text>
</comment>
<evidence type="ECO:0000259" key="14">
    <source>
        <dbReference type="PROSITE" id="PS50880"/>
    </source>
</evidence>
<dbReference type="EMBL" id="JBHRTO010000001">
    <property type="protein sequence ID" value="MFC3179569.1"/>
    <property type="molecule type" value="Genomic_DNA"/>
</dbReference>
<dbReference type="Proteomes" id="UP001595547">
    <property type="component" value="Unassembled WGS sequence"/>
</dbReference>
<dbReference type="SMART" id="SM00493">
    <property type="entry name" value="TOPRIM"/>
    <property type="match status" value="1"/>
</dbReference>
<dbReference type="InterPro" id="IPR013264">
    <property type="entry name" value="DNAG_N"/>
</dbReference>
<keyword evidence="2 12" id="KW-0639">Primosome</keyword>
<dbReference type="Pfam" id="PF01807">
    <property type="entry name" value="Zn_ribbon_DnaG"/>
    <property type="match status" value="1"/>
</dbReference>
<feature type="zinc finger region" description="CHC2-type" evidence="12">
    <location>
        <begin position="43"/>
        <end position="67"/>
    </location>
</feature>
<dbReference type="SUPFAM" id="SSF57783">
    <property type="entry name" value="Zinc beta-ribbon"/>
    <property type="match status" value="1"/>
</dbReference>
<organism evidence="15 16">
    <name type="scientific">Cypionkella sinensis</name>
    <dbReference type="NCBI Taxonomy" id="1756043"/>
    <lineage>
        <taxon>Bacteria</taxon>
        <taxon>Pseudomonadati</taxon>
        <taxon>Pseudomonadota</taxon>
        <taxon>Alphaproteobacteria</taxon>
        <taxon>Rhodobacterales</taxon>
        <taxon>Paracoccaceae</taxon>
        <taxon>Cypionkella</taxon>
    </lineage>
</organism>